<dbReference type="STRING" id="174720.A0A0N5C050"/>
<evidence type="ECO:0000313" key="2">
    <source>
        <dbReference type="WBParaSite" id="SPAL_0001138200.1"/>
    </source>
</evidence>
<dbReference type="PANTHER" id="PTHR47027:SF20">
    <property type="entry name" value="REVERSE TRANSCRIPTASE-LIKE PROTEIN WITH RNA-DIRECTED DNA POLYMERASE DOMAIN"/>
    <property type="match status" value="1"/>
</dbReference>
<reference evidence="2" key="1">
    <citation type="submission" date="2017-02" db="UniProtKB">
        <authorList>
            <consortium name="WormBaseParasite"/>
        </authorList>
    </citation>
    <scope>IDENTIFICATION</scope>
</reference>
<dbReference type="WBParaSite" id="SPAL_0001138200.1">
    <property type="protein sequence ID" value="SPAL_0001138200.1"/>
    <property type="gene ID" value="SPAL_0001138200"/>
</dbReference>
<evidence type="ECO:0000313" key="1">
    <source>
        <dbReference type="Proteomes" id="UP000046392"/>
    </source>
</evidence>
<dbReference type="Proteomes" id="UP000046392">
    <property type="component" value="Unplaced"/>
</dbReference>
<keyword evidence="1" id="KW-1185">Reference proteome</keyword>
<dbReference type="AlphaFoldDB" id="A0A0N5C050"/>
<proteinExistence type="predicted"/>
<protein>
    <submittedName>
        <fullName evidence="2">Reverse transcriptase</fullName>
    </submittedName>
</protein>
<name>A0A0N5C050_STREA</name>
<sequence length="270" mass="32847">MLEELEYQTSQLGMKINQKKTQFMARIVKRKWVKGRYDKKVKKLKFTEDPVIKLNREMLKKVGTYKYLGQIVYIKLKDYNSNELRERIKKAYKAYFANRRLFQDRTIDIKYKGKIYLSHIRPILTYGCQSWSFCLSNYKKLLVEENKLLRYILKCSGLRYKDKDGKPISLKNEKKKLMFGINQNIADFTISLKSKFIGHWLRRNKVDYESWPMEYPIYSLLNWKKVEKRERPNTKYLDLFRMVNDFRSIALDRQKWREVTLDLIRNLNIE</sequence>
<dbReference type="PANTHER" id="PTHR47027">
    <property type="entry name" value="REVERSE TRANSCRIPTASE DOMAIN-CONTAINING PROTEIN"/>
    <property type="match status" value="1"/>
</dbReference>
<accession>A0A0N5C050</accession>
<organism evidence="1 2">
    <name type="scientific">Strongyloides papillosus</name>
    <name type="common">Intestinal threadworm</name>
    <dbReference type="NCBI Taxonomy" id="174720"/>
    <lineage>
        <taxon>Eukaryota</taxon>
        <taxon>Metazoa</taxon>
        <taxon>Ecdysozoa</taxon>
        <taxon>Nematoda</taxon>
        <taxon>Chromadorea</taxon>
        <taxon>Rhabditida</taxon>
        <taxon>Tylenchina</taxon>
        <taxon>Panagrolaimomorpha</taxon>
        <taxon>Strongyloidoidea</taxon>
        <taxon>Strongyloididae</taxon>
        <taxon>Strongyloides</taxon>
    </lineage>
</organism>